<gene>
    <name evidence="6" type="ORF">HKW67_11660</name>
</gene>
<dbReference type="GO" id="GO:0016042">
    <property type="term" value="P:lipid catabolic process"/>
    <property type="evidence" value="ECO:0007669"/>
    <property type="project" value="UniProtKB-UniRule"/>
</dbReference>
<protein>
    <recommendedName>
        <fullName evidence="5">PNPLA domain-containing protein</fullName>
    </recommendedName>
</protein>
<dbReference type="SUPFAM" id="SSF52151">
    <property type="entry name" value="FabD/lysophospholipase-like"/>
    <property type="match status" value="1"/>
</dbReference>
<evidence type="ECO:0000256" key="2">
    <source>
        <dbReference type="ARBA" id="ARBA00022963"/>
    </source>
</evidence>
<dbReference type="InterPro" id="IPR016035">
    <property type="entry name" value="Acyl_Trfase/lysoPLipase"/>
</dbReference>
<feature type="domain" description="PNPLA" evidence="5">
    <location>
        <begin position="25"/>
        <end position="198"/>
    </location>
</feature>
<dbReference type="GO" id="GO:0016787">
    <property type="term" value="F:hydrolase activity"/>
    <property type="evidence" value="ECO:0007669"/>
    <property type="project" value="UniProtKB-UniRule"/>
</dbReference>
<dbReference type="AlphaFoldDB" id="A0A6M4IM62"/>
<sequence length="306" mass="33605">MSIRLGSTGERSLGDFGERRARIGLVIGSGGIKCTAAVGLLKVLEREKIPVDVVVGCSGGAIYSALFALGDSAADIERQTLVLWKDLFTKLHYRSLLRAIAPMFMGYHEQVGMVDDRQVWKVLESLFGERTFADTKIPLLQSATDFRTGEKVVLDSGRITDATRASVAIPMLLRAWEVNGRMLVDGGASNPLPIDVAIREGCDIILAMGFESQMNAEVRSLVNALGRTSTIVTNHLLRATFAFYSVAHHAEVLPIMPMFDRHIGLTEWKHIPYLIEQGERAAEEQMPYLRRLLQASMAGPLPTPGL</sequence>
<evidence type="ECO:0000313" key="6">
    <source>
        <dbReference type="EMBL" id="QJR36114.1"/>
    </source>
</evidence>
<keyword evidence="3 4" id="KW-0443">Lipid metabolism</keyword>
<feature type="active site" description="Proton acceptor" evidence="4">
    <location>
        <position position="185"/>
    </location>
</feature>
<keyword evidence="2 4" id="KW-0442">Lipid degradation</keyword>
<organism evidence="6 7">
    <name type="scientific">Gemmatimonas groenlandica</name>
    <dbReference type="NCBI Taxonomy" id="2732249"/>
    <lineage>
        <taxon>Bacteria</taxon>
        <taxon>Pseudomonadati</taxon>
        <taxon>Gemmatimonadota</taxon>
        <taxon>Gemmatimonadia</taxon>
        <taxon>Gemmatimonadales</taxon>
        <taxon>Gemmatimonadaceae</taxon>
        <taxon>Gemmatimonas</taxon>
    </lineage>
</organism>
<evidence type="ECO:0000259" key="5">
    <source>
        <dbReference type="PROSITE" id="PS51635"/>
    </source>
</evidence>
<dbReference type="PANTHER" id="PTHR14226:SF29">
    <property type="entry name" value="NEUROPATHY TARGET ESTERASE SWS"/>
    <property type="match status" value="1"/>
</dbReference>
<dbReference type="Pfam" id="PF01734">
    <property type="entry name" value="Patatin"/>
    <property type="match status" value="1"/>
</dbReference>
<evidence type="ECO:0000256" key="3">
    <source>
        <dbReference type="ARBA" id="ARBA00023098"/>
    </source>
</evidence>
<dbReference type="Gene3D" id="3.40.1090.10">
    <property type="entry name" value="Cytosolic phospholipase A2 catalytic domain"/>
    <property type="match status" value="2"/>
</dbReference>
<keyword evidence="1 4" id="KW-0378">Hydrolase</keyword>
<dbReference type="PROSITE" id="PS51635">
    <property type="entry name" value="PNPLA"/>
    <property type="match status" value="1"/>
</dbReference>
<dbReference type="InterPro" id="IPR002641">
    <property type="entry name" value="PNPLA_dom"/>
</dbReference>
<feature type="active site" description="Nucleophile" evidence="4">
    <location>
        <position position="58"/>
    </location>
</feature>
<evidence type="ECO:0000256" key="4">
    <source>
        <dbReference type="PROSITE-ProRule" id="PRU01161"/>
    </source>
</evidence>
<dbReference type="PANTHER" id="PTHR14226">
    <property type="entry name" value="NEUROPATHY TARGET ESTERASE/SWISS CHEESE D.MELANOGASTER"/>
    <property type="match status" value="1"/>
</dbReference>
<comment type="caution">
    <text evidence="4">Lacks conserved residue(s) required for the propagation of feature annotation.</text>
</comment>
<accession>A0A6M4IM62</accession>
<dbReference type="InterPro" id="IPR050301">
    <property type="entry name" value="NTE"/>
</dbReference>
<evidence type="ECO:0000313" key="7">
    <source>
        <dbReference type="Proteomes" id="UP000500938"/>
    </source>
</evidence>
<keyword evidence="7" id="KW-1185">Reference proteome</keyword>
<reference evidence="6 7" key="1">
    <citation type="submission" date="2020-05" db="EMBL/GenBank/DDBJ databases">
        <title>Complete genome sequence of Gemmatimonas greenlandica TET16.</title>
        <authorList>
            <person name="Zeng Y."/>
        </authorList>
    </citation>
    <scope>NUCLEOTIDE SEQUENCE [LARGE SCALE GENOMIC DNA]</scope>
    <source>
        <strain evidence="6 7">TET16</strain>
    </source>
</reference>
<proteinExistence type="predicted"/>
<dbReference type="RefSeq" id="WP_171225547.1">
    <property type="nucleotide sequence ID" value="NZ_CP053085.1"/>
</dbReference>
<feature type="short sequence motif" description="DGA/G" evidence="4">
    <location>
        <begin position="185"/>
        <end position="187"/>
    </location>
</feature>
<dbReference type="KEGG" id="ggr:HKW67_11660"/>
<dbReference type="EMBL" id="CP053085">
    <property type="protein sequence ID" value="QJR36114.1"/>
    <property type="molecule type" value="Genomic_DNA"/>
</dbReference>
<evidence type="ECO:0000256" key="1">
    <source>
        <dbReference type="ARBA" id="ARBA00022801"/>
    </source>
</evidence>
<dbReference type="Proteomes" id="UP000500938">
    <property type="component" value="Chromosome"/>
</dbReference>
<name>A0A6M4IM62_9BACT</name>
<feature type="short sequence motif" description="GXSXG" evidence="4">
    <location>
        <begin position="56"/>
        <end position="60"/>
    </location>
</feature>